<evidence type="ECO:0000256" key="7">
    <source>
        <dbReference type="ARBA" id="ARBA00023136"/>
    </source>
</evidence>
<dbReference type="SUPFAM" id="SSF103473">
    <property type="entry name" value="MFS general substrate transporter"/>
    <property type="match status" value="1"/>
</dbReference>
<dbReference type="GO" id="GO:0015113">
    <property type="term" value="F:nitrite transmembrane transporter activity"/>
    <property type="evidence" value="ECO:0007669"/>
    <property type="project" value="InterPro"/>
</dbReference>
<keyword evidence="5 9" id="KW-1133">Transmembrane helix</keyword>
<dbReference type="GO" id="GO:0042128">
    <property type="term" value="P:nitrate assimilation"/>
    <property type="evidence" value="ECO:0007669"/>
    <property type="project" value="UniProtKB-KW"/>
</dbReference>
<keyword evidence="3" id="KW-0813">Transport</keyword>
<name>A0A066XYX9_COLSU</name>
<dbReference type="EMBL" id="JMSE01000244">
    <property type="protein sequence ID" value="KDN71150.1"/>
    <property type="molecule type" value="Genomic_DNA"/>
</dbReference>
<feature type="transmembrane region" description="Helical" evidence="9">
    <location>
        <begin position="444"/>
        <end position="465"/>
    </location>
</feature>
<evidence type="ECO:0000256" key="3">
    <source>
        <dbReference type="ARBA" id="ARBA00022448"/>
    </source>
</evidence>
<protein>
    <submittedName>
        <fullName evidence="10">Putative nitrite transporter</fullName>
    </submittedName>
</protein>
<feature type="transmembrane region" description="Helical" evidence="9">
    <location>
        <begin position="158"/>
        <end position="177"/>
    </location>
</feature>
<evidence type="ECO:0000313" key="10">
    <source>
        <dbReference type="EMBL" id="KDN71150.1"/>
    </source>
</evidence>
<gene>
    <name evidence="10" type="ORF">CSUB01_03077</name>
</gene>
<dbReference type="NCBIfam" id="TIGR00886">
    <property type="entry name" value="2A0108"/>
    <property type="match status" value="1"/>
</dbReference>
<feature type="transmembrane region" description="Helical" evidence="9">
    <location>
        <begin position="126"/>
        <end position="146"/>
    </location>
</feature>
<evidence type="ECO:0000256" key="5">
    <source>
        <dbReference type="ARBA" id="ARBA00022989"/>
    </source>
</evidence>
<organism evidence="10 11">
    <name type="scientific">Colletotrichum sublineola</name>
    <name type="common">Sorghum anthracnose fungus</name>
    <dbReference type="NCBI Taxonomy" id="1173701"/>
    <lineage>
        <taxon>Eukaryota</taxon>
        <taxon>Fungi</taxon>
        <taxon>Dikarya</taxon>
        <taxon>Ascomycota</taxon>
        <taxon>Pezizomycotina</taxon>
        <taxon>Sordariomycetes</taxon>
        <taxon>Hypocreomycetidae</taxon>
        <taxon>Glomerellales</taxon>
        <taxon>Glomerellaceae</taxon>
        <taxon>Colletotrichum</taxon>
        <taxon>Colletotrichum graminicola species complex</taxon>
    </lineage>
</organism>
<reference evidence="11" key="1">
    <citation type="journal article" date="2014" name="Genome Announc.">
        <title>Draft genome sequence of Colletotrichum sublineola, a destructive pathogen of cultivated sorghum.</title>
        <authorList>
            <person name="Baroncelli R."/>
            <person name="Sanz-Martin J.M."/>
            <person name="Rech G.E."/>
            <person name="Sukno S.A."/>
            <person name="Thon M.R."/>
        </authorList>
    </citation>
    <scope>NUCLEOTIDE SEQUENCE [LARGE SCALE GENOMIC DNA]</scope>
    <source>
        <strain evidence="11">TX430BB</strain>
    </source>
</reference>
<sequence length="707" mass="77500">MQLSVLWRAPEVNPVNRKARSIPVLNIFNVYARAFHFSWLGFMIAFWAWYTFPPLLTVTIKKDLKLTNAQVANSNIVSLVATLFMRLIAGPACDRFGSRIVFGSLLLIGTLPVGLAPLVTNATGLYISRFFIGILGATFVPCQVWCTGFFDKNVVGTANALAGGWGNAGGGVTYWILPACYDSFVHARGYSPSQAWRMTFIVPVICLLACGLGLLLLCEDTPTGKWADRHLHAQENLRTHDVNAVIDVPGGITDRTTGSTAFDEEKSSTQGVASKNEAPLSGTEMVETAQGDTVVNPTFKDAMKVVMSPQTLFHVATYGCSFGGELAINSILSSYYLKNFPSLGQTGASNWAAMFGFLNVITRPAGGVVSDLLYRFGGHNLWLKKGWITVCGLLTGALLILIGQLNPHNEAAMFGLVFLMAVFHEGGNGANFSLVPHVHGHANGIVSGVTGAGGNFGGIVFAIIFRFMDNGANYAKGFWVIGCIHIAINLGVAWIHPLPNLISDRLTPLRSPLSTLGHNHDHLGAANPANHRSPKAAKRSQESAMFQAIHRVIRNPDEEEVPYSEYGFLDEVERQERLQSLIGYVIDRLSRTQATVNIRRQVVEDCGRIFGRFARRSAADSTICVRVKRFQANAHWLWAFAWLAEENSGSHAISPMAHEGVRKLLRLRRGPDAPEWGIHELVNDELNNLHIRPYQRLPAILDKNEPF</sequence>
<dbReference type="PANTHER" id="PTHR23515">
    <property type="entry name" value="HIGH-AFFINITY NITRATE TRANSPORTER 2.3"/>
    <property type="match status" value="1"/>
</dbReference>
<dbReference type="Pfam" id="PF07690">
    <property type="entry name" value="MFS_1"/>
    <property type="match status" value="1"/>
</dbReference>
<dbReference type="Gene3D" id="1.20.1250.20">
    <property type="entry name" value="MFS general substrate transporter like domains"/>
    <property type="match status" value="2"/>
</dbReference>
<evidence type="ECO:0000256" key="1">
    <source>
        <dbReference type="ARBA" id="ARBA00004141"/>
    </source>
</evidence>
<keyword evidence="11" id="KW-1185">Reference proteome</keyword>
<proteinExistence type="inferred from homology"/>
<evidence type="ECO:0000256" key="9">
    <source>
        <dbReference type="SAM" id="Phobius"/>
    </source>
</evidence>
<evidence type="ECO:0000256" key="6">
    <source>
        <dbReference type="ARBA" id="ARBA00023063"/>
    </source>
</evidence>
<dbReference type="GO" id="GO:0015112">
    <property type="term" value="F:nitrate transmembrane transporter activity"/>
    <property type="evidence" value="ECO:0007669"/>
    <property type="project" value="InterPro"/>
</dbReference>
<dbReference type="AlphaFoldDB" id="A0A066XYX9"/>
<feature type="transmembrane region" description="Helical" evidence="9">
    <location>
        <begin position="312"/>
        <end position="332"/>
    </location>
</feature>
<feature type="transmembrane region" description="Helical" evidence="9">
    <location>
        <begin position="197"/>
        <end position="217"/>
    </location>
</feature>
<dbReference type="GO" id="GO:0016020">
    <property type="term" value="C:membrane"/>
    <property type="evidence" value="ECO:0007669"/>
    <property type="project" value="UniProtKB-SubCell"/>
</dbReference>
<evidence type="ECO:0000256" key="2">
    <source>
        <dbReference type="ARBA" id="ARBA00008432"/>
    </source>
</evidence>
<feature type="transmembrane region" description="Helical" evidence="9">
    <location>
        <begin position="352"/>
        <end position="374"/>
    </location>
</feature>
<feature type="transmembrane region" description="Helical" evidence="9">
    <location>
        <begin position="30"/>
        <end position="50"/>
    </location>
</feature>
<evidence type="ECO:0000256" key="8">
    <source>
        <dbReference type="SAM" id="MobiDB-lite"/>
    </source>
</evidence>
<evidence type="ECO:0000313" key="11">
    <source>
        <dbReference type="Proteomes" id="UP000027238"/>
    </source>
</evidence>
<dbReference type="InterPro" id="IPR011701">
    <property type="entry name" value="MFS"/>
</dbReference>
<feature type="transmembrane region" description="Helical" evidence="9">
    <location>
        <begin position="386"/>
        <end position="405"/>
    </location>
</feature>
<dbReference type="STRING" id="1173701.A0A066XYX9"/>
<feature type="transmembrane region" description="Helical" evidence="9">
    <location>
        <begin position="477"/>
        <end position="495"/>
    </location>
</feature>
<evidence type="ECO:0000256" key="4">
    <source>
        <dbReference type="ARBA" id="ARBA00022692"/>
    </source>
</evidence>
<keyword evidence="6" id="KW-0534">Nitrate assimilation</keyword>
<dbReference type="eggNOG" id="ENOG502QPIC">
    <property type="taxonomic scope" value="Eukaryota"/>
</dbReference>
<comment type="caution">
    <text evidence="10">The sequence shown here is derived from an EMBL/GenBank/DDBJ whole genome shotgun (WGS) entry which is preliminary data.</text>
</comment>
<feature type="transmembrane region" description="Helical" evidence="9">
    <location>
        <begin position="70"/>
        <end position="88"/>
    </location>
</feature>
<feature type="transmembrane region" description="Helical" evidence="9">
    <location>
        <begin position="100"/>
        <end position="120"/>
    </location>
</feature>
<dbReference type="InterPro" id="IPR004737">
    <property type="entry name" value="NO3_transporter_NarK/NarU-like"/>
</dbReference>
<dbReference type="OrthoDB" id="434240at2759"/>
<comment type="similarity">
    <text evidence="2">Belongs to the major facilitator superfamily. Nitrate/nitrite porter (TC 2.A.1.8) family.</text>
</comment>
<accession>A0A066XYX9</accession>
<feature type="region of interest" description="Disordered" evidence="8">
    <location>
        <begin position="256"/>
        <end position="277"/>
    </location>
</feature>
<dbReference type="Proteomes" id="UP000027238">
    <property type="component" value="Unassembled WGS sequence"/>
</dbReference>
<dbReference type="OMA" id="VVWFSHA"/>
<dbReference type="HOGENOM" id="CLU_024204_1_1_1"/>
<dbReference type="InterPro" id="IPR036259">
    <property type="entry name" value="MFS_trans_sf"/>
</dbReference>
<comment type="subcellular location">
    <subcellularLocation>
        <location evidence="1">Membrane</location>
        <topology evidence="1">Multi-pass membrane protein</topology>
    </subcellularLocation>
</comment>
<keyword evidence="4 9" id="KW-0812">Transmembrane</keyword>
<keyword evidence="7 9" id="KW-0472">Membrane</keyword>
<dbReference type="InterPro" id="IPR044772">
    <property type="entry name" value="NO3_transporter"/>
</dbReference>